<reference evidence="2 3" key="1">
    <citation type="journal article" date="2009" name="J. Virol.">
        <title>The closest relatives of icosahedral viruses of thermophilic bacteria are among viruses and plasmids of the halophilic archaea.</title>
        <authorList>
            <person name="Jalasvuori M."/>
            <person name="Jaatinen S.T."/>
            <person name="Laurinavicius S."/>
            <person name="Ahola-Iivarinen E."/>
            <person name="Kalkkinen N."/>
            <person name="Bamford D.H."/>
            <person name="Bamford J.K."/>
        </authorList>
    </citation>
    <scope>NUCLEOTIDE SEQUENCE</scope>
</reference>
<dbReference type="EMBL" id="GQ403789">
    <property type="protein sequence ID" value="ACV05031.1"/>
    <property type="molecule type" value="Genomic_DNA"/>
</dbReference>
<dbReference type="OrthoDB" id="37748at10239"/>
<dbReference type="RefSeq" id="YP_003169711.1">
    <property type="nucleotide sequence ID" value="NC_013197.1"/>
</dbReference>
<evidence type="ECO:0000256" key="1">
    <source>
        <dbReference type="SAM" id="MobiDB-lite"/>
    </source>
</evidence>
<evidence type="ECO:0000313" key="2">
    <source>
        <dbReference type="EMBL" id="ACV05031.1"/>
    </source>
</evidence>
<dbReference type="KEGG" id="vg:11468028"/>
<dbReference type="Proteomes" id="UP000000958">
    <property type="component" value="Segment"/>
</dbReference>
<evidence type="ECO:0000313" key="3">
    <source>
        <dbReference type="Proteomes" id="UP000000958"/>
    </source>
</evidence>
<organism evidence="2 3">
    <name type="scientific">Thermus virus P23-77</name>
    <dbReference type="NCBI Taxonomy" id="1714272"/>
    <lineage>
        <taxon>Viruses</taxon>
        <taxon>Singelaviria</taxon>
        <taxon>Helvetiavirae</taxon>
        <taxon>Dividoviricota</taxon>
        <taxon>Laserviricetes</taxon>
        <taxon>Halopanivirales</taxon>
        <taxon>Matsushitaviridae</taxon>
        <taxon>Hukuchivirus</taxon>
        <taxon>Hukuchivirus P2377</taxon>
    </lineage>
</organism>
<feature type="region of interest" description="Disordered" evidence="1">
    <location>
        <begin position="25"/>
        <end position="54"/>
    </location>
</feature>
<keyword evidence="3" id="KW-1185">Reference proteome</keyword>
<sequence>MKWRGTSLSALVVLGLMALLWLNNNPPKPAPASPSPTETRISLPQAQPSPTPAAQPCQGHIWYVTRSGAEVRFGYTGSAERVRLEWPGGSYEVAVADACTGTECRATLPRPALSEVRIRLDACPWEQVP</sequence>
<accession>C8CHK3</accession>
<protein>
    <submittedName>
        <fullName evidence="2">Uncharacterized protein</fullName>
    </submittedName>
</protein>
<dbReference type="GeneID" id="11468028"/>
<proteinExistence type="predicted"/>
<name>C8CHK3_9VIRU</name>